<dbReference type="InterPro" id="IPR029033">
    <property type="entry name" value="His_PPase_superfam"/>
</dbReference>
<dbReference type="PANTHER" id="PTHR47623:SF1">
    <property type="entry name" value="OS09G0287300 PROTEIN"/>
    <property type="match status" value="1"/>
</dbReference>
<dbReference type="Gene3D" id="3.40.50.1240">
    <property type="entry name" value="Phosphoglycerate mutase-like"/>
    <property type="match status" value="1"/>
</dbReference>
<organism evidence="1 2">
    <name type="scientific">Gaetbulibacter aquiaggeris</name>
    <dbReference type="NCBI Taxonomy" id="1735373"/>
    <lineage>
        <taxon>Bacteria</taxon>
        <taxon>Pseudomonadati</taxon>
        <taxon>Bacteroidota</taxon>
        <taxon>Flavobacteriia</taxon>
        <taxon>Flavobacteriales</taxon>
        <taxon>Flavobacteriaceae</taxon>
        <taxon>Gaetbulibacter</taxon>
    </lineage>
</organism>
<dbReference type="PANTHER" id="PTHR47623">
    <property type="entry name" value="OS09G0287300 PROTEIN"/>
    <property type="match status" value="1"/>
</dbReference>
<sequence>MKKLILIRHAKSSWEYDIPDHTRSLSKRGLRDADMISHNLKSQINPDLIVSSEAVRAKTTAEIFIKNLNFDLEKFNLNDELYDFYGESLIRVIKNSNDTITELMIFGHNNAITNFVNSFGDTIIDNVPTCGVTIIIFEINSWKELKKGRTIKTLFPRDLKF</sequence>
<dbReference type="InterPro" id="IPR013078">
    <property type="entry name" value="His_Pase_superF_clade-1"/>
</dbReference>
<comment type="caution">
    <text evidence="1">The sequence shown here is derived from an EMBL/GenBank/DDBJ whole genome shotgun (WGS) entry which is preliminary data.</text>
</comment>
<dbReference type="Pfam" id="PF00300">
    <property type="entry name" value="His_Phos_1"/>
    <property type="match status" value="1"/>
</dbReference>
<evidence type="ECO:0000313" key="2">
    <source>
        <dbReference type="Proteomes" id="UP001610104"/>
    </source>
</evidence>
<dbReference type="SMART" id="SM00855">
    <property type="entry name" value="PGAM"/>
    <property type="match status" value="1"/>
</dbReference>
<accession>A0ABW7MRE9</accession>
<gene>
    <name evidence="1" type="ORF">V8G56_11730</name>
</gene>
<dbReference type="Proteomes" id="UP001610104">
    <property type="component" value="Unassembled WGS sequence"/>
</dbReference>
<keyword evidence="2" id="KW-1185">Reference proteome</keyword>
<name>A0ABW7MRE9_9FLAO</name>
<proteinExistence type="predicted"/>
<dbReference type="CDD" id="cd07040">
    <property type="entry name" value="HP"/>
    <property type="match status" value="1"/>
</dbReference>
<dbReference type="SUPFAM" id="SSF53254">
    <property type="entry name" value="Phosphoglycerate mutase-like"/>
    <property type="match status" value="1"/>
</dbReference>
<evidence type="ECO:0000313" key="1">
    <source>
        <dbReference type="EMBL" id="MFH6769411.1"/>
    </source>
</evidence>
<reference evidence="1 2" key="1">
    <citation type="submission" date="2024-02" db="EMBL/GenBank/DDBJ databases">
        <title>A Gaetbulibacter species isolated from tidal flats and genomic insights of their niches.</title>
        <authorList>
            <person name="Ye Y."/>
        </authorList>
    </citation>
    <scope>NUCLEOTIDE SEQUENCE [LARGE SCALE GENOMIC DNA]</scope>
    <source>
        <strain evidence="1 2">KEM-8</strain>
    </source>
</reference>
<protein>
    <submittedName>
        <fullName evidence="1">Histidine phosphatase family protein</fullName>
    </submittedName>
</protein>
<dbReference type="RefSeq" id="WP_395438642.1">
    <property type="nucleotide sequence ID" value="NZ_JBAWKC010000003.1"/>
</dbReference>
<dbReference type="EMBL" id="JBAWKC010000003">
    <property type="protein sequence ID" value="MFH6769411.1"/>
    <property type="molecule type" value="Genomic_DNA"/>
</dbReference>